<keyword evidence="5 7" id="KW-0325">Glycoprotein</keyword>
<dbReference type="InterPro" id="IPR004159">
    <property type="entry name" value="Put_SAM_MeTrfase"/>
</dbReference>
<evidence type="ECO:0000256" key="2">
    <source>
        <dbReference type="ARBA" id="ARBA00008361"/>
    </source>
</evidence>
<dbReference type="GO" id="GO:0016020">
    <property type="term" value="C:membrane"/>
    <property type="evidence" value="ECO:0007669"/>
    <property type="project" value="UniProtKB-SubCell"/>
</dbReference>
<dbReference type="EMBL" id="JACGWJ010000012">
    <property type="protein sequence ID" value="KAL0385776.1"/>
    <property type="molecule type" value="Genomic_DNA"/>
</dbReference>
<keyword evidence="4 7" id="KW-0812">Transmembrane</keyword>
<keyword evidence="3 7" id="KW-0489">Methyltransferase</keyword>
<dbReference type="SUPFAM" id="SSF53335">
    <property type="entry name" value="S-adenosyl-L-methionine-dependent methyltransferases"/>
    <property type="match status" value="1"/>
</dbReference>
<comment type="similarity">
    <text evidence="2 7">Belongs to the methyltransferase superfamily.</text>
</comment>
<comment type="subcellular location">
    <subcellularLocation>
        <location evidence="6">Endomembrane system</location>
        <topology evidence="6">Single-pass membrane protein</topology>
    </subcellularLocation>
    <subcellularLocation>
        <location evidence="1 7">Membrane</location>
        <topology evidence="1 7">Single-pass type II membrane protein</topology>
    </subcellularLocation>
</comment>
<comment type="caution">
    <text evidence="8">The sequence shown here is derived from an EMBL/GenBank/DDBJ whole genome shotgun (WGS) entry which is preliminary data.</text>
</comment>
<evidence type="ECO:0000256" key="4">
    <source>
        <dbReference type="ARBA" id="ARBA00022968"/>
    </source>
</evidence>
<dbReference type="GO" id="GO:0005802">
    <property type="term" value="C:trans-Golgi network"/>
    <property type="evidence" value="ECO:0007669"/>
    <property type="project" value="TreeGrafter"/>
</dbReference>
<name>A0AAW2RZR7_SESRA</name>
<dbReference type="AlphaFoldDB" id="A0AAW2RZR7"/>
<dbReference type="PANTHER" id="PTHR10108">
    <property type="entry name" value="SAM-DEPENDENT METHYLTRANSFERASE"/>
    <property type="match status" value="1"/>
</dbReference>
<keyword evidence="4 7" id="KW-0735">Signal-anchor</keyword>
<dbReference type="EC" id="2.1.1.-" evidence="7"/>
<organism evidence="8">
    <name type="scientific">Sesamum radiatum</name>
    <name type="common">Black benniseed</name>
    <dbReference type="NCBI Taxonomy" id="300843"/>
    <lineage>
        <taxon>Eukaryota</taxon>
        <taxon>Viridiplantae</taxon>
        <taxon>Streptophyta</taxon>
        <taxon>Embryophyta</taxon>
        <taxon>Tracheophyta</taxon>
        <taxon>Spermatophyta</taxon>
        <taxon>Magnoliopsida</taxon>
        <taxon>eudicotyledons</taxon>
        <taxon>Gunneridae</taxon>
        <taxon>Pentapetalae</taxon>
        <taxon>asterids</taxon>
        <taxon>lamiids</taxon>
        <taxon>Lamiales</taxon>
        <taxon>Pedaliaceae</taxon>
        <taxon>Sesamum</taxon>
    </lineage>
</organism>
<evidence type="ECO:0000256" key="7">
    <source>
        <dbReference type="RuleBase" id="RU366043"/>
    </source>
</evidence>
<sequence>MKEVDRVLRPGGYWVLSGPPINWKTNFKAWQRPKEELQEEQRQIEDVAKLLCWEKKSEQGEIAVWQKTMDSASCRAKQERSGVTLCKPDYADDIWYQKMEPCITPYDNANSGVAGGYLKPFPERLYAVPPRIASGLVPGVSVEAYQEDNKQWKKHVNAYRKINKIIDSGRYRNIMDMNAGFGGFAAALQSPKLWVMNVVPTIAEKNTLGVIYERGLIGIYHDWCEAFSTYPRTYDLIHANRVFSLYKDKCDFEDILLEMDRILRPEGAIMLRDEVDVLVKVKKMIGGMRYDFKMMDHEDGPLVPEKILVAVKQYWVGNSTSAQ</sequence>
<reference evidence="8" key="2">
    <citation type="journal article" date="2024" name="Plant">
        <title>Genomic evolution and insights into agronomic trait innovations of Sesamum species.</title>
        <authorList>
            <person name="Miao H."/>
            <person name="Wang L."/>
            <person name="Qu L."/>
            <person name="Liu H."/>
            <person name="Sun Y."/>
            <person name="Le M."/>
            <person name="Wang Q."/>
            <person name="Wei S."/>
            <person name="Zheng Y."/>
            <person name="Lin W."/>
            <person name="Duan Y."/>
            <person name="Cao H."/>
            <person name="Xiong S."/>
            <person name="Wang X."/>
            <person name="Wei L."/>
            <person name="Li C."/>
            <person name="Ma Q."/>
            <person name="Ju M."/>
            <person name="Zhao R."/>
            <person name="Li G."/>
            <person name="Mu C."/>
            <person name="Tian Q."/>
            <person name="Mei H."/>
            <person name="Zhang T."/>
            <person name="Gao T."/>
            <person name="Zhang H."/>
        </authorList>
    </citation>
    <scope>NUCLEOTIDE SEQUENCE</scope>
    <source>
        <strain evidence="8">G02</strain>
    </source>
</reference>
<dbReference type="PANTHER" id="PTHR10108:SF1119">
    <property type="entry name" value="METHYLTRANSFERASE PMT2-RELATED"/>
    <property type="match status" value="1"/>
</dbReference>
<dbReference type="GO" id="GO:0032259">
    <property type="term" value="P:methylation"/>
    <property type="evidence" value="ECO:0007669"/>
    <property type="project" value="UniProtKB-KW"/>
</dbReference>
<evidence type="ECO:0000256" key="1">
    <source>
        <dbReference type="ARBA" id="ARBA00004606"/>
    </source>
</evidence>
<dbReference type="Pfam" id="PF03141">
    <property type="entry name" value="Methyltransf_29"/>
    <property type="match status" value="1"/>
</dbReference>
<keyword evidence="7" id="KW-0808">Transferase</keyword>
<protein>
    <recommendedName>
        <fullName evidence="7">Methyltransferase</fullName>
        <ecNumber evidence="7">2.1.1.-</ecNumber>
    </recommendedName>
</protein>
<evidence type="ECO:0000256" key="6">
    <source>
        <dbReference type="ARBA" id="ARBA00037847"/>
    </source>
</evidence>
<evidence type="ECO:0000256" key="3">
    <source>
        <dbReference type="ARBA" id="ARBA00022603"/>
    </source>
</evidence>
<reference evidence="8" key="1">
    <citation type="submission" date="2020-06" db="EMBL/GenBank/DDBJ databases">
        <authorList>
            <person name="Li T."/>
            <person name="Hu X."/>
            <person name="Zhang T."/>
            <person name="Song X."/>
            <person name="Zhang H."/>
            <person name="Dai N."/>
            <person name="Sheng W."/>
            <person name="Hou X."/>
            <person name="Wei L."/>
        </authorList>
    </citation>
    <scope>NUCLEOTIDE SEQUENCE</scope>
    <source>
        <strain evidence="8">G02</strain>
        <tissue evidence="8">Leaf</tissue>
    </source>
</reference>
<dbReference type="GO" id="GO:0008168">
    <property type="term" value="F:methyltransferase activity"/>
    <property type="evidence" value="ECO:0007669"/>
    <property type="project" value="UniProtKB-UniRule"/>
</dbReference>
<gene>
    <name evidence="8" type="ORF">Sradi_2971900</name>
</gene>
<dbReference type="GO" id="GO:0005768">
    <property type="term" value="C:endosome"/>
    <property type="evidence" value="ECO:0007669"/>
    <property type="project" value="TreeGrafter"/>
</dbReference>
<accession>A0AAW2RZR7</accession>
<dbReference type="InterPro" id="IPR029063">
    <property type="entry name" value="SAM-dependent_MTases_sf"/>
</dbReference>
<proteinExistence type="inferred from homology"/>
<evidence type="ECO:0000313" key="8">
    <source>
        <dbReference type="EMBL" id="KAL0385776.1"/>
    </source>
</evidence>
<evidence type="ECO:0000256" key="5">
    <source>
        <dbReference type="ARBA" id="ARBA00023180"/>
    </source>
</evidence>